<sequence length="389" mass="42689">MGAVIIGHTTPFGIPETEAQIELVRIRGIVWRVTRMWSAKRGRPLEASIHAPAHLRRREQAQFERVSRASAAEVALEIYRQEVDVAYQEEGLTQAIAAIVRIFLHSRLASLASLDVACEGALHIAWLDFSEKGQVDGIKLSGNAGTNPAAAEFTPAANPEASPTIPANAPVMRGVYSNQAFLDSFKAVQTRGFNLGGQKIAPRRIAFKNVPEWATYSDMLCLVHGGAVDRIFRGEEHEFVVQFCDEESCTKYLEAYPSGIKVEDDHIIEVVRAPGSDKILPAFTSMMESEASRLVRLAPVPLDKTLQDLHDLASGLTVDHILYNARADCPGSAYLFFCGVAHGNRFFTKIEEEQPWDGCEVGFMTDPCKAAEAFHGNSIPYQMSTAEAA</sequence>
<dbReference type="AlphaFoldDB" id="A0A9W9WAK3"/>
<comment type="caution">
    <text evidence="1">The sequence shown here is derived from an EMBL/GenBank/DDBJ whole genome shotgun (WGS) entry which is preliminary data.</text>
</comment>
<dbReference type="GeneID" id="81364224"/>
<dbReference type="RefSeq" id="XP_056493826.1">
    <property type="nucleotide sequence ID" value="XM_056625244.1"/>
</dbReference>
<dbReference type="Proteomes" id="UP001147747">
    <property type="component" value="Unassembled WGS sequence"/>
</dbReference>
<reference evidence="1" key="2">
    <citation type="journal article" date="2023" name="IMA Fungus">
        <title>Comparative genomic study of the Penicillium genus elucidates a diverse pangenome and 15 lateral gene transfer events.</title>
        <authorList>
            <person name="Petersen C."/>
            <person name="Sorensen T."/>
            <person name="Nielsen M.R."/>
            <person name="Sondergaard T.E."/>
            <person name="Sorensen J.L."/>
            <person name="Fitzpatrick D.A."/>
            <person name="Frisvad J.C."/>
            <person name="Nielsen K.L."/>
        </authorList>
    </citation>
    <scope>NUCLEOTIDE SEQUENCE</scope>
    <source>
        <strain evidence="1">IBT 29677</strain>
    </source>
</reference>
<evidence type="ECO:0000313" key="1">
    <source>
        <dbReference type="EMBL" id="KAJ5413980.1"/>
    </source>
</evidence>
<reference evidence="1" key="1">
    <citation type="submission" date="2022-12" db="EMBL/GenBank/DDBJ databases">
        <authorList>
            <person name="Petersen C."/>
        </authorList>
    </citation>
    <scope>NUCLEOTIDE SEQUENCE</scope>
    <source>
        <strain evidence="1">IBT 29677</strain>
    </source>
</reference>
<name>A0A9W9WAK3_9EURO</name>
<accession>A0A9W9WAK3</accession>
<dbReference type="OrthoDB" id="4338216at2759"/>
<organism evidence="1 2">
    <name type="scientific">Penicillium cosmopolitanum</name>
    <dbReference type="NCBI Taxonomy" id="1131564"/>
    <lineage>
        <taxon>Eukaryota</taxon>
        <taxon>Fungi</taxon>
        <taxon>Dikarya</taxon>
        <taxon>Ascomycota</taxon>
        <taxon>Pezizomycotina</taxon>
        <taxon>Eurotiomycetes</taxon>
        <taxon>Eurotiomycetidae</taxon>
        <taxon>Eurotiales</taxon>
        <taxon>Aspergillaceae</taxon>
        <taxon>Penicillium</taxon>
    </lineage>
</organism>
<protein>
    <submittedName>
        <fullName evidence="1">Uncharacterized protein</fullName>
    </submittedName>
</protein>
<evidence type="ECO:0000313" key="2">
    <source>
        <dbReference type="Proteomes" id="UP001147747"/>
    </source>
</evidence>
<dbReference type="EMBL" id="JAPZBU010000003">
    <property type="protein sequence ID" value="KAJ5413980.1"/>
    <property type="molecule type" value="Genomic_DNA"/>
</dbReference>
<proteinExistence type="predicted"/>
<gene>
    <name evidence="1" type="ORF">N7509_000607</name>
</gene>
<keyword evidence="2" id="KW-1185">Reference proteome</keyword>